<dbReference type="SUPFAM" id="SSF48464">
    <property type="entry name" value="ENTH/VHS domain"/>
    <property type="match status" value="1"/>
</dbReference>
<evidence type="ECO:0000313" key="12">
    <source>
        <dbReference type="Proteomes" id="UP001347796"/>
    </source>
</evidence>
<evidence type="ECO:0000256" key="6">
    <source>
        <dbReference type="ARBA" id="ARBA00022927"/>
    </source>
</evidence>
<dbReference type="InterPro" id="IPR008942">
    <property type="entry name" value="ENTH_VHS"/>
</dbReference>
<dbReference type="Pfam" id="PF02809">
    <property type="entry name" value="UIM"/>
    <property type="match status" value="1"/>
</dbReference>
<dbReference type="SMART" id="SM00326">
    <property type="entry name" value="SH3"/>
    <property type="match status" value="1"/>
</dbReference>
<feature type="region of interest" description="Disordered" evidence="8">
    <location>
        <begin position="146"/>
        <end position="166"/>
    </location>
</feature>
<dbReference type="Proteomes" id="UP001347796">
    <property type="component" value="Unassembled WGS sequence"/>
</dbReference>
<feature type="compositionally biased region" description="Low complexity" evidence="8">
    <location>
        <begin position="198"/>
        <end position="207"/>
    </location>
</feature>
<gene>
    <name evidence="11" type="ORF">SNE40_022116</name>
</gene>
<keyword evidence="4" id="KW-0813">Transport</keyword>
<dbReference type="SMART" id="SM00726">
    <property type="entry name" value="UIM"/>
    <property type="match status" value="1"/>
</dbReference>
<dbReference type="AlphaFoldDB" id="A0AAN8G104"/>
<dbReference type="InterPro" id="IPR002014">
    <property type="entry name" value="VHS_dom"/>
</dbReference>
<evidence type="ECO:0000256" key="2">
    <source>
        <dbReference type="ARBA" id="ARBA00009666"/>
    </source>
</evidence>
<feature type="compositionally biased region" description="Polar residues" evidence="8">
    <location>
        <begin position="153"/>
        <end position="163"/>
    </location>
</feature>
<evidence type="ECO:0000259" key="9">
    <source>
        <dbReference type="PROSITE" id="PS50002"/>
    </source>
</evidence>
<dbReference type="InterPro" id="IPR003903">
    <property type="entry name" value="UIM_dom"/>
</dbReference>
<dbReference type="CDD" id="cd21388">
    <property type="entry name" value="GAT_STAM"/>
    <property type="match status" value="1"/>
</dbReference>
<feature type="domain" description="SH3" evidence="9">
    <location>
        <begin position="210"/>
        <end position="269"/>
    </location>
</feature>
<accession>A0AAN8G104</accession>
<dbReference type="Gene3D" id="1.25.40.90">
    <property type="match status" value="1"/>
</dbReference>
<evidence type="ECO:0000259" key="10">
    <source>
        <dbReference type="PROSITE" id="PS50179"/>
    </source>
</evidence>
<dbReference type="PROSITE" id="PS50330">
    <property type="entry name" value="UIM"/>
    <property type="match status" value="1"/>
</dbReference>
<dbReference type="PANTHER" id="PTHR45929">
    <property type="entry name" value="JAK PATHWAY SIGNAL TRANSDUCTION ADAPTOR MOLECULE"/>
    <property type="match status" value="1"/>
</dbReference>
<feature type="domain" description="VHS" evidence="10">
    <location>
        <begin position="17"/>
        <end position="147"/>
    </location>
</feature>
<dbReference type="GO" id="GO:0035091">
    <property type="term" value="F:phosphatidylinositol binding"/>
    <property type="evidence" value="ECO:0007669"/>
    <property type="project" value="InterPro"/>
</dbReference>
<evidence type="ECO:0000313" key="11">
    <source>
        <dbReference type="EMBL" id="KAK6168252.1"/>
    </source>
</evidence>
<dbReference type="PRINTS" id="PR00452">
    <property type="entry name" value="SH3DOMAIN"/>
</dbReference>
<dbReference type="PROSITE" id="PS50179">
    <property type="entry name" value="VHS"/>
    <property type="match status" value="1"/>
</dbReference>
<keyword evidence="6" id="KW-0653">Protein transport</keyword>
<dbReference type="InterPro" id="IPR050670">
    <property type="entry name" value="STAM"/>
</dbReference>
<dbReference type="Gene3D" id="1.20.5.1940">
    <property type="match status" value="1"/>
</dbReference>
<comment type="caution">
    <text evidence="11">The sequence shown here is derived from an EMBL/GenBank/DDBJ whole genome shotgun (WGS) entry which is preliminary data.</text>
</comment>
<evidence type="ECO:0000256" key="3">
    <source>
        <dbReference type="ARBA" id="ARBA00022443"/>
    </source>
</evidence>
<comment type="similarity">
    <text evidence="2">Belongs to the STAM family.</text>
</comment>
<evidence type="ECO:0000256" key="1">
    <source>
        <dbReference type="ARBA" id="ARBA00004177"/>
    </source>
</evidence>
<comment type="subcellular location">
    <subcellularLocation>
        <location evidence="1">Endosome</location>
    </subcellularLocation>
</comment>
<sequence>MPLFANTTPFDSDVDKATSEMNTTEDWSLILDICEKVGRTQNGSRDCLKSIVRRLNHKIPFVAMQALTLLDACVNNCGRQFHLEICSRDFTSECRTLINQKAHPKVAQKLKSLVKKWAESSEFKNDPALSLIPALCESLKKDGADFTDPDVQPKTSASSNASQAVKEDDDLAKAIALSLQDADKSQNKSSSLYPTGFSSSTSNTSQSKPREIRKVRALYDFEAAEDNELTFISGELISVLDDSDPNWWKGYNHRGEGLFPANFVTADLTVEPEDSKPEKKTVQFNEEVQVKTLELTPEEVVIDENKIDEVLTLIQNADPTGEREPDSAEMLALEEQCKQMGPLIDTELEKIDKKHADLVDLNKKVIDALQMYHQLMKEQPYGAYQKNTPVYSGGPGMMVQPPSTQHVYNGGPQYIPPGMNTQQPGAIPPHMAGQMGVPPQSMPQAMAGAPSNMGPQDSFTNLNSSQGYSSIPNQIHQTTYANVPNMSLPQNIQQNIQQNGGPGGMSMGYNMAPPSMISQAPVYQSTQQPLL</sequence>
<evidence type="ECO:0000256" key="4">
    <source>
        <dbReference type="ARBA" id="ARBA00022448"/>
    </source>
</evidence>
<dbReference type="SMART" id="SM00288">
    <property type="entry name" value="VHS"/>
    <property type="match status" value="1"/>
</dbReference>
<name>A0AAN8G104_PATCE</name>
<organism evidence="11 12">
    <name type="scientific">Patella caerulea</name>
    <name type="common">Rayed Mediterranean limpet</name>
    <dbReference type="NCBI Taxonomy" id="87958"/>
    <lineage>
        <taxon>Eukaryota</taxon>
        <taxon>Metazoa</taxon>
        <taxon>Spiralia</taxon>
        <taxon>Lophotrochozoa</taxon>
        <taxon>Mollusca</taxon>
        <taxon>Gastropoda</taxon>
        <taxon>Patellogastropoda</taxon>
        <taxon>Patelloidea</taxon>
        <taxon>Patellidae</taxon>
        <taxon>Patella</taxon>
    </lineage>
</organism>
<dbReference type="FunFam" id="1.25.40.90:FF:000009">
    <property type="entry name" value="Putative signal transducing adapter molecule 1"/>
    <property type="match status" value="1"/>
</dbReference>
<dbReference type="InterPro" id="IPR001452">
    <property type="entry name" value="SH3_domain"/>
</dbReference>
<dbReference type="GO" id="GO:0043328">
    <property type="term" value="P:protein transport to vacuole involved in ubiquitin-dependent protein catabolic process via the multivesicular body sorting pathway"/>
    <property type="evidence" value="ECO:0007669"/>
    <property type="project" value="TreeGrafter"/>
</dbReference>
<proteinExistence type="inferred from homology"/>
<dbReference type="GO" id="GO:0043130">
    <property type="term" value="F:ubiquitin binding"/>
    <property type="evidence" value="ECO:0007669"/>
    <property type="project" value="InterPro"/>
</dbReference>
<keyword evidence="3 7" id="KW-0728">SH3 domain</keyword>
<dbReference type="PROSITE" id="PS50002">
    <property type="entry name" value="SH3"/>
    <property type="match status" value="1"/>
</dbReference>
<dbReference type="GO" id="GO:0033565">
    <property type="term" value="C:ESCRT-0 complex"/>
    <property type="evidence" value="ECO:0007669"/>
    <property type="project" value="TreeGrafter"/>
</dbReference>
<evidence type="ECO:0008006" key="13">
    <source>
        <dbReference type="Google" id="ProtNLM"/>
    </source>
</evidence>
<evidence type="ECO:0000256" key="5">
    <source>
        <dbReference type="ARBA" id="ARBA00022753"/>
    </source>
</evidence>
<dbReference type="CDD" id="cd03568">
    <property type="entry name" value="VHS_STAM"/>
    <property type="match status" value="1"/>
</dbReference>
<feature type="region of interest" description="Disordered" evidence="8">
    <location>
        <begin position="186"/>
        <end position="209"/>
    </location>
</feature>
<dbReference type="Pfam" id="PF00018">
    <property type="entry name" value="SH3_1"/>
    <property type="match status" value="1"/>
</dbReference>
<dbReference type="EMBL" id="JAZGQO010000018">
    <property type="protein sequence ID" value="KAK6168252.1"/>
    <property type="molecule type" value="Genomic_DNA"/>
</dbReference>
<dbReference type="PANTHER" id="PTHR45929:SF3">
    <property type="entry name" value="JAK PATHWAY SIGNAL TRANSDUCTION ADAPTOR MOLECULE"/>
    <property type="match status" value="1"/>
</dbReference>
<keyword evidence="5" id="KW-0967">Endosome</keyword>
<feature type="compositionally biased region" description="Polar residues" evidence="8">
    <location>
        <begin position="187"/>
        <end position="197"/>
    </location>
</feature>
<dbReference type="InterPro" id="IPR036028">
    <property type="entry name" value="SH3-like_dom_sf"/>
</dbReference>
<evidence type="ECO:0000256" key="7">
    <source>
        <dbReference type="PROSITE-ProRule" id="PRU00192"/>
    </source>
</evidence>
<evidence type="ECO:0000256" key="8">
    <source>
        <dbReference type="SAM" id="MobiDB-lite"/>
    </source>
</evidence>
<dbReference type="SUPFAM" id="SSF50044">
    <property type="entry name" value="SH3-domain"/>
    <property type="match status" value="1"/>
</dbReference>
<reference evidence="11 12" key="1">
    <citation type="submission" date="2024-01" db="EMBL/GenBank/DDBJ databases">
        <title>The genome of the rayed Mediterranean limpet Patella caerulea (Linnaeus, 1758).</title>
        <authorList>
            <person name="Anh-Thu Weber A."/>
            <person name="Halstead-Nussloch G."/>
        </authorList>
    </citation>
    <scope>NUCLEOTIDE SEQUENCE [LARGE SCALE GENOMIC DNA]</scope>
    <source>
        <strain evidence="11">AATW-2023a</strain>
        <tissue evidence="11">Whole specimen</tissue>
    </source>
</reference>
<dbReference type="CDD" id="cd11820">
    <property type="entry name" value="SH3_STAM"/>
    <property type="match status" value="1"/>
</dbReference>
<dbReference type="Gene3D" id="2.30.30.40">
    <property type="entry name" value="SH3 Domains"/>
    <property type="match status" value="1"/>
</dbReference>
<protein>
    <recommendedName>
        <fullName evidence="13">Signal transducing adapter molecule 1</fullName>
    </recommendedName>
</protein>
<keyword evidence="12" id="KW-1185">Reference proteome</keyword>
<dbReference type="Pfam" id="PF00790">
    <property type="entry name" value="VHS"/>
    <property type="match status" value="1"/>
</dbReference>